<keyword evidence="2" id="KW-1185">Reference proteome</keyword>
<gene>
    <name evidence="1" type="ORF">MEDL_38514</name>
</gene>
<reference evidence="1" key="1">
    <citation type="submission" date="2021-03" db="EMBL/GenBank/DDBJ databases">
        <authorList>
            <person name="Bekaert M."/>
        </authorList>
    </citation>
    <scope>NUCLEOTIDE SEQUENCE</scope>
</reference>
<dbReference type="EMBL" id="CAJPWZ010001847">
    <property type="protein sequence ID" value="CAG2225360.1"/>
    <property type="molecule type" value="Genomic_DNA"/>
</dbReference>
<name>A0A8S3T0L9_MYTED</name>
<protein>
    <submittedName>
        <fullName evidence="1">Uncharacterized protein</fullName>
    </submittedName>
</protein>
<sequence length="164" mass="18586">MKTNNNQELNQSRDTMALLKEEVKSITHLKSINQLQDVKILDDANATGNHLHFIYAQLNKITATQQARDQDLLALYNQTVFIQTSLTQKLQKRQRTEKHDGFKDESYQVCSGFYLVIVKVMSDTDNGYFRIFKNASVISNGFVSQGAVNEQNTGTSGSSYRART</sequence>
<evidence type="ECO:0000313" key="1">
    <source>
        <dbReference type="EMBL" id="CAG2225360.1"/>
    </source>
</evidence>
<evidence type="ECO:0000313" key="2">
    <source>
        <dbReference type="Proteomes" id="UP000683360"/>
    </source>
</evidence>
<comment type="caution">
    <text evidence="1">The sequence shown here is derived from an EMBL/GenBank/DDBJ whole genome shotgun (WGS) entry which is preliminary data.</text>
</comment>
<dbReference type="Proteomes" id="UP000683360">
    <property type="component" value="Unassembled WGS sequence"/>
</dbReference>
<dbReference type="AlphaFoldDB" id="A0A8S3T0L9"/>
<organism evidence="1 2">
    <name type="scientific">Mytilus edulis</name>
    <name type="common">Blue mussel</name>
    <dbReference type="NCBI Taxonomy" id="6550"/>
    <lineage>
        <taxon>Eukaryota</taxon>
        <taxon>Metazoa</taxon>
        <taxon>Spiralia</taxon>
        <taxon>Lophotrochozoa</taxon>
        <taxon>Mollusca</taxon>
        <taxon>Bivalvia</taxon>
        <taxon>Autobranchia</taxon>
        <taxon>Pteriomorphia</taxon>
        <taxon>Mytilida</taxon>
        <taxon>Mytiloidea</taxon>
        <taxon>Mytilidae</taxon>
        <taxon>Mytilinae</taxon>
        <taxon>Mytilus</taxon>
    </lineage>
</organism>
<accession>A0A8S3T0L9</accession>
<proteinExistence type="predicted"/>